<organism evidence="2 3">
    <name type="scientific">Kibdelosporangium lantanae</name>
    <dbReference type="NCBI Taxonomy" id="1497396"/>
    <lineage>
        <taxon>Bacteria</taxon>
        <taxon>Bacillati</taxon>
        <taxon>Actinomycetota</taxon>
        <taxon>Actinomycetes</taxon>
        <taxon>Pseudonocardiales</taxon>
        <taxon>Pseudonocardiaceae</taxon>
        <taxon>Kibdelosporangium</taxon>
    </lineage>
</organism>
<evidence type="ECO:0000313" key="2">
    <source>
        <dbReference type="EMBL" id="MFD1047142.1"/>
    </source>
</evidence>
<dbReference type="Proteomes" id="UP001597045">
    <property type="component" value="Unassembled WGS sequence"/>
</dbReference>
<sequence length="45" mass="4855">MTQAAPEAHRRMLQGAEQTLRTGELPAGSVPANDVKALIRERLGL</sequence>
<evidence type="ECO:0000313" key="3">
    <source>
        <dbReference type="Proteomes" id="UP001597045"/>
    </source>
</evidence>
<keyword evidence="3" id="KW-1185">Reference proteome</keyword>
<evidence type="ECO:0000256" key="1">
    <source>
        <dbReference type="SAM" id="MobiDB-lite"/>
    </source>
</evidence>
<reference evidence="3" key="1">
    <citation type="journal article" date="2019" name="Int. J. Syst. Evol. Microbiol.">
        <title>The Global Catalogue of Microorganisms (GCM) 10K type strain sequencing project: providing services to taxonomists for standard genome sequencing and annotation.</title>
        <authorList>
            <consortium name="The Broad Institute Genomics Platform"/>
            <consortium name="The Broad Institute Genome Sequencing Center for Infectious Disease"/>
            <person name="Wu L."/>
            <person name="Ma J."/>
        </authorList>
    </citation>
    <scope>NUCLEOTIDE SEQUENCE [LARGE SCALE GENOMIC DNA]</scope>
    <source>
        <strain evidence="3">JCM 31486</strain>
    </source>
</reference>
<comment type="caution">
    <text evidence="2">The sequence shown here is derived from an EMBL/GenBank/DDBJ whole genome shotgun (WGS) entry which is preliminary data.</text>
</comment>
<feature type="region of interest" description="Disordered" evidence="1">
    <location>
        <begin position="1"/>
        <end position="31"/>
    </location>
</feature>
<protein>
    <submittedName>
        <fullName evidence="2">DUF6247 family protein</fullName>
    </submittedName>
</protein>
<accession>A0ABW3M9W5</accession>
<proteinExistence type="predicted"/>
<dbReference type="EMBL" id="JBHTIS010000947">
    <property type="protein sequence ID" value="MFD1047142.1"/>
    <property type="molecule type" value="Genomic_DNA"/>
</dbReference>
<gene>
    <name evidence="2" type="ORF">ACFQ1S_17115</name>
</gene>
<dbReference type="InterPro" id="IPR046214">
    <property type="entry name" value="DUF6247"/>
</dbReference>
<dbReference type="Pfam" id="PF19760">
    <property type="entry name" value="DUF6247"/>
    <property type="match status" value="1"/>
</dbReference>
<name>A0ABW3M9W5_9PSEU</name>